<protein>
    <submittedName>
        <fullName evidence="3">WecB/TagA/CpsF family glycosyltransferase</fullName>
    </submittedName>
</protein>
<name>A0ABW5Y895_9SPHI</name>
<evidence type="ECO:0000313" key="4">
    <source>
        <dbReference type="Proteomes" id="UP001597557"/>
    </source>
</evidence>
<dbReference type="Proteomes" id="UP001597557">
    <property type="component" value="Unassembled WGS sequence"/>
</dbReference>
<evidence type="ECO:0000256" key="2">
    <source>
        <dbReference type="ARBA" id="ARBA00022679"/>
    </source>
</evidence>
<sequence length="254" mass="28536">MSGYNLQDVLNYSTVDVLDYSIFNSSLNKLSFDKKSLITTVNQYSYMIAEKDEEFKKALTNSDILLPDGVGIVAAAKMLNGDTVKKIAGADIHQHLLQKLNQEGGRCFYLGASEPTLAAIKKRLAKEYPKIKVGSYSPPYKAEFSDEENAAMIAAVNAFKPKVLFVGMTAPKQEKWSYRFKDQLDTTIICAIGAVFDFYAETITRPSEFWINLGLEWAVRLAKEPKRMAKRYLWYGPAFVFELIKAKIADLLPG</sequence>
<comment type="caution">
    <text evidence="3">The sequence shown here is derived from an EMBL/GenBank/DDBJ whole genome shotgun (WGS) entry which is preliminary data.</text>
</comment>
<evidence type="ECO:0000256" key="1">
    <source>
        <dbReference type="ARBA" id="ARBA00022676"/>
    </source>
</evidence>
<dbReference type="RefSeq" id="WP_377182419.1">
    <property type="nucleotide sequence ID" value="NZ_JBHUPD010000001.1"/>
</dbReference>
<dbReference type="InterPro" id="IPR004629">
    <property type="entry name" value="WecG_TagA_CpsF"/>
</dbReference>
<dbReference type="Pfam" id="PF03808">
    <property type="entry name" value="Glyco_tran_WecG"/>
    <property type="match status" value="1"/>
</dbReference>
<keyword evidence="1" id="KW-0328">Glycosyltransferase</keyword>
<dbReference type="PANTHER" id="PTHR34136:SF1">
    <property type="entry name" value="UDP-N-ACETYL-D-MANNOSAMINURONIC ACID TRANSFERASE"/>
    <property type="match status" value="1"/>
</dbReference>
<keyword evidence="2" id="KW-0808">Transferase</keyword>
<evidence type="ECO:0000313" key="3">
    <source>
        <dbReference type="EMBL" id="MFD2871588.1"/>
    </source>
</evidence>
<gene>
    <name evidence="3" type="ORF">ACFS5N_03840</name>
</gene>
<accession>A0ABW5Y895</accession>
<dbReference type="NCBIfam" id="TIGR00696">
    <property type="entry name" value="wecG_tagA_cpsF"/>
    <property type="match status" value="1"/>
</dbReference>
<organism evidence="3 4">
    <name type="scientific">Mucilaginibacter ximonensis</name>
    <dbReference type="NCBI Taxonomy" id="538021"/>
    <lineage>
        <taxon>Bacteria</taxon>
        <taxon>Pseudomonadati</taxon>
        <taxon>Bacteroidota</taxon>
        <taxon>Sphingobacteriia</taxon>
        <taxon>Sphingobacteriales</taxon>
        <taxon>Sphingobacteriaceae</taxon>
        <taxon>Mucilaginibacter</taxon>
    </lineage>
</organism>
<dbReference type="CDD" id="cd06533">
    <property type="entry name" value="Glyco_transf_WecG_TagA"/>
    <property type="match status" value="1"/>
</dbReference>
<dbReference type="EMBL" id="JBHUPD010000001">
    <property type="protein sequence ID" value="MFD2871588.1"/>
    <property type="molecule type" value="Genomic_DNA"/>
</dbReference>
<reference evidence="4" key="1">
    <citation type="journal article" date="2019" name="Int. J. Syst. Evol. Microbiol.">
        <title>The Global Catalogue of Microorganisms (GCM) 10K type strain sequencing project: providing services to taxonomists for standard genome sequencing and annotation.</title>
        <authorList>
            <consortium name="The Broad Institute Genomics Platform"/>
            <consortium name="The Broad Institute Genome Sequencing Center for Infectious Disease"/>
            <person name="Wu L."/>
            <person name="Ma J."/>
        </authorList>
    </citation>
    <scope>NUCLEOTIDE SEQUENCE [LARGE SCALE GENOMIC DNA]</scope>
    <source>
        <strain evidence="4">KCTC 22437</strain>
    </source>
</reference>
<proteinExistence type="predicted"/>
<dbReference type="PANTHER" id="PTHR34136">
    <property type="match status" value="1"/>
</dbReference>
<keyword evidence="4" id="KW-1185">Reference proteome</keyword>